<keyword evidence="1" id="KW-0812">Transmembrane</keyword>
<keyword evidence="1" id="KW-0472">Membrane</keyword>
<evidence type="ECO:0000313" key="2">
    <source>
        <dbReference type="EMBL" id="KAK5847742.1"/>
    </source>
</evidence>
<reference evidence="2 3" key="2">
    <citation type="journal article" date="2023" name="Mol. Biol. Evol.">
        <title>Genomics of Secondarily Temperate Adaptation in the Only Non-Antarctic Icefish.</title>
        <authorList>
            <person name="Rivera-Colon A.G."/>
            <person name="Rayamajhi N."/>
            <person name="Minhas B.F."/>
            <person name="Madrigal G."/>
            <person name="Bilyk K.T."/>
            <person name="Yoon V."/>
            <person name="Hune M."/>
            <person name="Gregory S."/>
            <person name="Cheng C.H.C."/>
            <person name="Catchen J.M."/>
        </authorList>
    </citation>
    <scope>NUCLEOTIDE SEQUENCE [LARGE SCALE GENOMIC DNA]</scope>
    <source>
        <strain evidence="2">JMC-PN-2008</strain>
    </source>
</reference>
<protein>
    <submittedName>
        <fullName evidence="2">Uncharacterized protein</fullName>
    </submittedName>
</protein>
<organism evidence="2 3">
    <name type="scientific">Eleginops maclovinus</name>
    <name type="common">Patagonian blennie</name>
    <name type="synonym">Eleginus maclovinus</name>
    <dbReference type="NCBI Taxonomy" id="56733"/>
    <lineage>
        <taxon>Eukaryota</taxon>
        <taxon>Metazoa</taxon>
        <taxon>Chordata</taxon>
        <taxon>Craniata</taxon>
        <taxon>Vertebrata</taxon>
        <taxon>Euteleostomi</taxon>
        <taxon>Actinopterygii</taxon>
        <taxon>Neopterygii</taxon>
        <taxon>Teleostei</taxon>
        <taxon>Neoteleostei</taxon>
        <taxon>Acanthomorphata</taxon>
        <taxon>Eupercaria</taxon>
        <taxon>Perciformes</taxon>
        <taxon>Notothenioidei</taxon>
        <taxon>Eleginopidae</taxon>
        <taxon>Eleginops</taxon>
    </lineage>
</organism>
<dbReference type="Proteomes" id="UP001346869">
    <property type="component" value="Unassembled WGS sequence"/>
</dbReference>
<sequence>MPVPGQGFSTFFEVPTQIMVDGLPNDNELSLTLIGGTVCSVLLLMVCIVAVLLWILYRQKGSYVTNELDEEGTYQDEEYVDIEMQQQSQIPLAAEEDE</sequence>
<keyword evidence="1" id="KW-1133">Transmembrane helix</keyword>
<name>A0AAN7WM71_ELEMC</name>
<dbReference type="EMBL" id="JAUZQC010000026">
    <property type="protein sequence ID" value="KAK5847742.1"/>
    <property type="molecule type" value="Genomic_DNA"/>
</dbReference>
<keyword evidence="3" id="KW-1185">Reference proteome</keyword>
<comment type="caution">
    <text evidence="2">The sequence shown here is derived from an EMBL/GenBank/DDBJ whole genome shotgun (WGS) entry which is preliminary data.</text>
</comment>
<accession>A0AAN7WM71</accession>
<dbReference type="AlphaFoldDB" id="A0AAN7WM71"/>
<proteinExistence type="predicted"/>
<evidence type="ECO:0000313" key="3">
    <source>
        <dbReference type="Proteomes" id="UP001346869"/>
    </source>
</evidence>
<evidence type="ECO:0000256" key="1">
    <source>
        <dbReference type="SAM" id="Phobius"/>
    </source>
</evidence>
<gene>
    <name evidence="2" type="ORF">PBY51_016847</name>
</gene>
<reference evidence="2 3" key="1">
    <citation type="journal article" date="2023" name="Genes (Basel)">
        <title>Chromosome-Level Genome Assembly and Circadian Gene Repertoire of the Patagonia Blennie Eleginops maclovinus-The Closest Ancestral Proxy of Antarctic Cryonotothenioids.</title>
        <authorList>
            <person name="Cheng C.C."/>
            <person name="Rivera-Colon A.G."/>
            <person name="Minhas B.F."/>
            <person name="Wilson L."/>
            <person name="Rayamajhi N."/>
            <person name="Vargas-Chacoff L."/>
            <person name="Catchen J.M."/>
        </authorList>
    </citation>
    <scope>NUCLEOTIDE SEQUENCE [LARGE SCALE GENOMIC DNA]</scope>
    <source>
        <strain evidence="2">JMC-PN-2008</strain>
    </source>
</reference>
<feature type="transmembrane region" description="Helical" evidence="1">
    <location>
        <begin position="33"/>
        <end position="57"/>
    </location>
</feature>